<dbReference type="Pfam" id="PF06891">
    <property type="entry name" value="P2_Phage_GpR"/>
    <property type="match status" value="1"/>
</dbReference>
<name>A0ABD6HMB5_SERMA</name>
<dbReference type="AlphaFoldDB" id="A0ABD6HMB5"/>
<sequence>MSQIESLTGFLEQYMPTRAMQFFESAMEDATLVYSVKALGLGQRRLGVFRYTARLSWDRFPYRLCPPALVYALVFAWIDASRNNLYDELALGEPAVDIEFDEEKTGTLSITLELADEITITPDEAGEIPLAGKRWRLSYPEIHTATSGYLYAAAENGAPLGGGDGKG</sequence>
<accession>A0ABD6HMB5</accession>
<dbReference type="RefSeq" id="WP_156865579.1">
    <property type="nucleotide sequence ID" value="NZ_WNKC01000001.1"/>
</dbReference>
<proteinExistence type="predicted"/>
<evidence type="ECO:0000313" key="2">
    <source>
        <dbReference type="Proteomes" id="UP000443014"/>
    </source>
</evidence>
<dbReference type="Proteomes" id="UP000443014">
    <property type="component" value="Unassembled WGS sequence"/>
</dbReference>
<dbReference type="EMBL" id="WNKC01000001">
    <property type="protein sequence ID" value="MVF02898.1"/>
    <property type="molecule type" value="Genomic_DNA"/>
</dbReference>
<comment type="caution">
    <text evidence="1">The sequence shown here is derived from an EMBL/GenBank/DDBJ whole genome shotgun (WGS) entry which is preliminary data.</text>
</comment>
<dbReference type="InterPro" id="IPR009678">
    <property type="entry name" value="Phage_tail_completion_R"/>
</dbReference>
<evidence type="ECO:0000313" key="1">
    <source>
        <dbReference type="EMBL" id="MVF02898.1"/>
    </source>
</evidence>
<gene>
    <name evidence="1" type="ORF">GMA22_06455</name>
</gene>
<organism evidence="1 2">
    <name type="scientific">Serratia marcescens</name>
    <dbReference type="NCBI Taxonomy" id="615"/>
    <lineage>
        <taxon>Bacteria</taxon>
        <taxon>Pseudomonadati</taxon>
        <taxon>Pseudomonadota</taxon>
        <taxon>Gammaproteobacteria</taxon>
        <taxon>Enterobacterales</taxon>
        <taxon>Yersiniaceae</taxon>
        <taxon>Serratia</taxon>
    </lineage>
</organism>
<protein>
    <submittedName>
        <fullName evidence="1">Phage tail protein</fullName>
    </submittedName>
</protein>
<reference evidence="1 2" key="1">
    <citation type="submission" date="2019-11" db="EMBL/GenBank/DDBJ databases">
        <title>Whole genome sequence of a plant growth promoting strain Serratia marcescens BTL07 isolated from the rhizoplane of Chili (Capsicum annuum).</title>
        <authorList>
            <person name="Dutta S."/>
            <person name="Khatun A."/>
            <person name="Gupta D.R."/>
            <person name="Surovy M.Z."/>
            <person name="Rahman M.M."/>
            <person name="Mahmud N.U."/>
            <person name="Emes R."/>
            <person name="Warry A."/>
            <person name="West H."/>
            <person name="Clarke M.L."/>
            <person name="Islam M.T."/>
        </authorList>
    </citation>
    <scope>NUCLEOTIDE SEQUENCE [LARGE SCALE GENOMIC DNA]</scope>
    <source>
        <strain evidence="1 2">BTL07</strain>
    </source>
</reference>